<proteinExistence type="predicted"/>
<dbReference type="SUPFAM" id="SSF54695">
    <property type="entry name" value="POZ domain"/>
    <property type="match status" value="1"/>
</dbReference>
<dbReference type="PROSITE" id="PS50097">
    <property type="entry name" value="BTB"/>
    <property type="match status" value="1"/>
</dbReference>
<feature type="domain" description="BTB" evidence="1">
    <location>
        <begin position="150"/>
        <end position="215"/>
    </location>
</feature>
<evidence type="ECO:0000313" key="2">
    <source>
        <dbReference type="EMBL" id="KAJ6247435.1"/>
    </source>
</evidence>
<protein>
    <recommendedName>
        <fullName evidence="1">BTB domain-containing protein</fullName>
    </recommendedName>
</protein>
<evidence type="ECO:0000259" key="1">
    <source>
        <dbReference type="PROSITE" id="PS50097"/>
    </source>
</evidence>
<dbReference type="PANTHER" id="PTHR46306">
    <property type="entry name" value="BTB/POZ DOMAIN-CONTAINING PROTEIN 9"/>
    <property type="match status" value="1"/>
</dbReference>
<dbReference type="InterPro" id="IPR011333">
    <property type="entry name" value="SKP1/BTB/POZ_sf"/>
</dbReference>
<name>A0ABQ8YSE9_9EUKA</name>
<dbReference type="Proteomes" id="UP001150062">
    <property type="component" value="Unassembled WGS sequence"/>
</dbReference>
<dbReference type="InterPro" id="IPR000210">
    <property type="entry name" value="BTB/POZ_dom"/>
</dbReference>
<dbReference type="PANTHER" id="PTHR46306:SF1">
    <property type="entry name" value="BTB_POZ DOMAIN-CONTAINING PROTEIN 9"/>
    <property type="match status" value="1"/>
</dbReference>
<dbReference type="CDD" id="cd18186">
    <property type="entry name" value="BTB_POZ_ZBTB_KLHL-like"/>
    <property type="match status" value="1"/>
</dbReference>
<dbReference type="InterPro" id="IPR052407">
    <property type="entry name" value="BTB_POZ_domain_cont_9"/>
</dbReference>
<organism evidence="2 3">
    <name type="scientific">Anaeramoeba flamelloides</name>
    <dbReference type="NCBI Taxonomy" id="1746091"/>
    <lineage>
        <taxon>Eukaryota</taxon>
        <taxon>Metamonada</taxon>
        <taxon>Anaeramoebidae</taxon>
        <taxon>Anaeramoeba</taxon>
    </lineage>
</organism>
<gene>
    <name evidence="2" type="ORF">M0813_18965</name>
</gene>
<reference evidence="2" key="1">
    <citation type="submission" date="2022-08" db="EMBL/GenBank/DDBJ databases">
        <title>Novel sulfate-reducing endosymbionts in the free-living metamonad Anaeramoeba.</title>
        <authorList>
            <person name="Jerlstrom-Hultqvist J."/>
            <person name="Cepicka I."/>
            <person name="Gallot-Lavallee L."/>
            <person name="Salas-Leiva D."/>
            <person name="Curtis B.A."/>
            <person name="Zahonova K."/>
            <person name="Pipaliya S."/>
            <person name="Dacks J."/>
            <person name="Roger A.J."/>
        </authorList>
    </citation>
    <scope>NUCLEOTIDE SEQUENCE</scope>
    <source>
        <strain evidence="2">Schooner1</strain>
    </source>
</reference>
<keyword evidence="3" id="KW-1185">Reference proteome</keyword>
<dbReference type="Gene3D" id="3.30.710.10">
    <property type="entry name" value="Potassium Channel Kv1.1, Chain A"/>
    <property type="match status" value="1"/>
</dbReference>
<accession>A0ABQ8YSE9</accession>
<dbReference type="SMART" id="SM00225">
    <property type="entry name" value="BTB"/>
    <property type="match status" value="1"/>
</dbReference>
<dbReference type="EMBL" id="JAOAOG010000127">
    <property type="protein sequence ID" value="KAJ6247435.1"/>
    <property type="molecule type" value="Genomic_DNA"/>
</dbReference>
<comment type="caution">
    <text evidence="2">The sequence shown here is derived from an EMBL/GenBank/DDBJ whole genome shotgun (WGS) entry which is preliminary data.</text>
</comment>
<sequence>MDEEKKQLTELLEIAEYMVLKGSNPYDEDNESTSAYSLSGDLILKRLFDGQLSYNEDFLELLELEEFTDTKIKHKKCHKLIVETRTGKTIGELNKSFGNRTKEEIEEFLLWVYGKEIEGIQKKAYFSKLAIAKRTLRKDISRLYETNETKDFTLIVHQTKIKVHKLILLARSGLFKGLFISTLETKQVQDFTNKSVKTLEALIKFLYTNKLDELNQDNQILEELSDAQEYYQLNPKSMLRYLIEKKQNYSKN</sequence>
<dbReference type="Pfam" id="PF00651">
    <property type="entry name" value="BTB"/>
    <property type="match status" value="1"/>
</dbReference>
<evidence type="ECO:0000313" key="3">
    <source>
        <dbReference type="Proteomes" id="UP001150062"/>
    </source>
</evidence>